<dbReference type="RefSeq" id="WP_260592928.1">
    <property type="nucleotide sequence ID" value="NZ_CP104003.1"/>
</dbReference>
<accession>A0A9E7R2A4</accession>
<dbReference type="InterPro" id="IPR052901">
    <property type="entry name" value="Bact_TGase-like"/>
</dbReference>
<feature type="region of interest" description="Disordered" evidence="1">
    <location>
        <begin position="531"/>
        <end position="580"/>
    </location>
</feature>
<feature type="transmembrane region" description="Helical" evidence="2">
    <location>
        <begin position="82"/>
        <end position="99"/>
    </location>
</feature>
<dbReference type="EMBL" id="CP104003">
    <property type="protein sequence ID" value="UWM53934.1"/>
    <property type="molecule type" value="Genomic_DNA"/>
</dbReference>
<dbReference type="Pfam" id="PF01841">
    <property type="entry name" value="Transglut_core"/>
    <property type="match status" value="1"/>
</dbReference>
<dbReference type="Pfam" id="PF13559">
    <property type="entry name" value="DUF4129"/>
    <property type="match status" value="1"/>
</dbReference>
<organism evidence="4 5">
    <name type="scientific">Salinirubellus salinus</name>
    <dbReference type="NCBI Taxonomy" id="1364945"/>
    <lineage>
        <taxon>Archaea</taxon>
        <taxon>Methanobacteriati</taxon>
        <taxon>Methanobacteriota</taxon>
        <taxon>Stenosarchaea group</taxon>
        <taxon>Halobacteria</taxon>
        <taxon>Halobacteriales</taxon>
        <taxon>Natronomonadaceae</taxon>
        <taxon>Salinirubellus</taxon>
    </lineage>
</organism>
<feature type="transmembrane region" description="Helical" evidence="2">
    <location>
        <begin position="56"/>
        <end position="77"/>
    </location>
</feature>
<feature type="transmembrane region" description="Helical" evidence="2">
    <location>
        <begin position="29"/>
        <end position="50"/>
    </location>
</feature>
<sequence length="744" mass="78287">MSTLSGRLGGGESRLASLADRLGVDPVRVLAVTGVAVVLLAPLSVLWFVSNVAGDPTVFAAIVVASVLGAVVVARFLSVVPAFLLAAGLLVGGGVLYVLTLPGGFDVVAQGETVVEDSISLLTGLSVIRIVNAGVWAQAAAPAPTFLTVYLALRRRYVLAVAVAGATLSVFVLTGDATVPTVLFGVLGGAAAVGLGDAEHRGGGLRAAEAVAIVLAVVVVVSLTLSVVPVVAGTVTGGGGGSSPLLGGEGGDGTVEASLISAGSNIGILGSIELSPEVRFTVTSERESYWRVGSYDRFTGAGWVRTGPSRPYDGTLQTPPGSSRTVVQTVRAEGPLDVMPAAWKPRRVRASDVPVSVTSAGGLEPAQSLSAGDTFTVESRVVVASPGELRTAGTDYPGGLQERYTQLPANQPDRVAERTARITANAQNPYDTARVVEQWLENNREYSLSVERPSGNIADAFLFDMEAGYCTYYATTMVSMLRTQDIPARLVVGYTPGQQVAEDRWVARGLDSHAWVEVYFPDVGWVRFDPTPAGPREAAEQSRIDTARDGGEQSVDIPDTQNESLTPTPTPPSFESADDVQNGNVTVQTATPDIRQRQLQSAAVNGTAAPAGGDDGGFSLPDLSREQMGFGAIVLFGAAVAARRSGLTGRAYREVWLRYQPRTDPTRDVERAYERLVYLLEREGPSRQPGQTPREFLGGVTDERARRVLELYERSHYAGEASEATADEAVDLVDDIVAERPALR</sequence>
<dbReference type="Proteomes" id="UP001057580">
    <property type="component" value="Chromosome"/>
</dbReference>
<dbReference type="Pfam" id="PF11992">
    <property type="entry name" value="TgpA_N"/>
    <property type="match status" value="1"/>
</dbReference>
<dbReference type="InterPro" id="IPR021878">
    <property type="entry name" value="TgpA_N"/>
</dbReference>
<dbReference type="SMART" id="SM00460">
    <property type="entry name" value="TGc"/>
    <property type="match status" value="1"/>
</dbReference>
<reference evidence="4" key="1">
    <citation type="submission" date="2022-09" db="EMBL/GenBank/DDBJ databases">
        <title>Diverse halophilic archaea isolated from saline environments.</title>
        <authorList>
            <person name="Cui H.-L."/>
        </authorList>
    </citation>
    <scope>NUCLEOTIDE SEQUENCE</scope>
    <source>
        <strain evidence="4">ZS-35-S2</strain>
    </source>
</reference>
<dbReference type="SUPFAM" id="SSF54001">
    <property type="entry name" value="Cysteine proteinases"/>
    <property type="match status" value="1"/>
</dbReference>
<dbReference type="InterPro" id="IPR002931">
    <property type="entry name" value="Transglutaminase-like"/>
</dbReference>
<keyword evidence="2" id="KW-1133">Transmembrane helix</keyword>
<dbReference type="KEGG" id="ssai:N0B31_17630"/>
<evidence type="ECO:0000313" key="4">
    <source>
        <dbReference type="EMBL" id="UWM53934.1"/>
    </source>
</evidence>
<keyword evidence="5" id="KW-1185">Reference proteome</keyword>
<dbReference type="Gene3D" id="3.10.620.30">
    <property type="match status" value="1"/>
</dbReference>
<proteinExistence type="predicted"/>
<feature type="transmembrane region" description="Helical" evidence="2">
    <location>
        <begin position="210"/>
        <end position="232"/>
    </location>
</feature>
<feature type="compositionally biased region" description="Basic and acidic residues" evidence="1">
    <location>
        <begin position="537"/>
        <end position="551"/>
    </location>
</feature>
<protein>
    <submittedName>
        <fullName evidence="4">TransglutaminaseTgpA domain-containing protein</fullName>
    </submittedName>
</protein>
<dbReference type="AlphaFoldDB" id="A0A9E7R2A4"/>
<evidence type="ECO:0000313" key="5">
    <source>
        <dbReference type="Proteomes" id="UP001057580"/>
    </source>
</evidence>
<dbReference type="GeneID" id="74944282"/>
<name>A0A9E7R2A4_9EURY</name>
<evidence type="ECO:0000259" key="3">
    <source>
        <dbReference type="SMART" id="SM00460"/>
    </source>
</evidence>
<feature type="transmembrane region" description="Helical" evidence="2">
    <location>
        <begin position="181"/>
        <end position="198"/>
    </location>
</feature>
<dbReference type="PANTHER" id="PTHR42736">
    <property type="entry name" value="PROTEIN-GLUTAMINE GAMMA-GLUTAMYLTRANSFERASE"/>
    <property type="match status" value="1"/>
</dbReference>
<evidence type="ECO:0000256" key="1">
    <source>
        <dbReference type="SAM" id="MobiDB-lite"/>
    </source>
</evidence>
<feature type="domain" description="Transglutaminase-like" evidence="3">
    <location>
        <begin position="462"/>
        <end position="532"/>
    </location>
</feature>
<keyword evidence="2" id="KW-0472">Membrane</keyword>
<keyword evidence="2" id="KW-0812">Transmembrane</keyword>
<feature type="transmembrane region" description="Helical" evidence="2">
    <location>
        <begin position="157"/>
        <end position="175"/>
    </location>
</feature>
<dbReference type="PANTHER" id="PTHR42736:SF1">
    <property type="entry name" value="PROTEIN-GLUTAMINE GAMMA-GLUTAMYLTRANSFERASE"/>
    <property type="match status" value="1"/>
</dbReference>
<dbReference type="InterPro" id="IPR038765">
    <property type="entry name" value="Papain-like_cys_pep_sf"/>
</dbReference>
<dbReference type="InterPro" id="IPR025403">
    <property type="entry name" value="TgpA-like_C"/>
</dbReference>
<gene>
    <name evidence="4" type="ORF">N0B31_17630</name>
</gene>
<evidence type="ECO:0000256" key="2">
    <source>
        <dbReference type="SAM" id="Phobius"/>
    </source>
</evidence>